<dbReference type="InterPro" id="IPR017850">
    <property type="entry name" value="Alkaline_phosphatase_core_sf"/>
</dbReference>
<feature type="region of interest" description="Disordered" evidence="1">
    <location>
        <begin position="119"/>
        <end position="141"/>
    </location>
</feature>
<dbReference type="Pfam" id="PF07394">
    <property type="entry name" value="DUF1501"/>
    <property type="match status" value="1"/>
</dbReference>
<dbReference type="PANTHER" id="PTHR43737">
    <property type="entry name" value="BLL7424 PROTEIN"/>
    <property type="match status" value="1"/>
</dbReference>
<evidence type="ECO:0000313" key="2">
    <source>
        <dbReference type="EMBL" id="QDV32587.1"/>
    </source>
</evidence>
<evidence type="ECO:0008006" key="4">
    <source>
        <dbReference type="Google" id="ProtNLM"/>
    </source>
</evidence>
<name>A0A518GVG6_9BACT</name>
<dbReference type="KEGG" id="tpla:ElP_04220"/>
<dbReference type="EMBL" id="CP036426">
    <property type="protein sequence ID" value="QDV32587.1"/>
    <property type="molecule type" value="Genomic_DNA"/>
</dbReference>
<dbReference type="InterPro" id="IPR006311">
    <property type="entry name" value="TAT_signal"/>
</dbReference>
<dbReference type="OrthoDB" id="127333at2"/>
<dbReference type="Proteomes" id="UP000317835">
    <property type="component" value="Chromosome"/>
</dbReference>
<gene>
    <name evidence="2" type="ORF">ElP_04220</name>
</gene>
<evidence type="ECO:0000313" key="3">
    <source>
        <dbReference type="Proteomes" id="UP000317835"/>
    </source>
</evidence>
<keyword evidence="3" id="KW-1185">Reference proteome</keyword>
<dbReference type="AlphaFoldDB" id="A0A518GVG6"/>
<dbReference type="SUPFAM" id="SSF53649">
    <property type="entry name" value="Alkaline phosphatase-like"/>
    <property type="match status" value="1"/>
</dbReference>
<dbReference type="InterPro" id="IPR010869">
    <property type="entry name" value="DUF1501"/>
</dbReference>
<sequence>MPAPPCPGPIRRREFLRLGTLALGGLGLSDLLAARAGSGGGDPDTSVILFWMWGGPSQFETWDPKPDAPLEIRGPFRPIPTDVPGMDLCELFPRQARLGDRIALVRSLHHSMSAHNDGSIELLTGKTPTRPDPTSTALSEHPDFGMVASRVRGHRPDGMPRYVGIPRQPFMTRPTYLGVSHGAFGTGDPSAEDFRPPALTLAGGLDGSRLEDRKSLKSQFDRMRRGLEAGADEVASPFHDSAFQMLTNPTVASAFDLSREDDRLRDRYGRHLWGQACLLARRLAESGSTVITIDALAPTLSDRYFSWDDHINVQTRWDLADAMRYRAPFMDQALSALIEDVYARGLDRKVMIVAAGEFGRTPRLVRADGLIGRDHWPDAMTALLSGGGLRTGQVVGSTNRRGEYPEDRPLTPQDLLATIYRHLGIDPRSEFVDRTGRPLPILPHGEPIRELC</sequence>
<accession>A0A518GVG6</accession>
<dbReference type="RefSeq" id="WP_145266794.1">
    <property type="nucleotide sequence ID" value="NZ_CP036426.1"/>
</dbReference>
<proteinExistence type="predicted"/>
<evidence type="ECO:0000256" key="1">
    <source>
        <dbReference type="SAM" id="MobiDB-lite"/>
    </source>
</evidence>
<dbReference type="PROSITE" id="PS51318">
    <property type="entry name" value="TAT"/>
    <property type="match status" value="1"/>
</dbReference>
<protein>
    <recommendedName>
        <fullName evidence="4">DUF1501 domain-containing protein</fullName>
    </recommendedName>
</protein>
<reference evidence="2 3" key="1">
    <citation type="submission" date="2019-02" db="EMBL/GenBank/DDBJ databases">
        <title>Deep-cultivation of Planctomycetes and their phenomic and genomic characterization uncovers novel biology.</title>
        <authorList>
            <person name="Wiegand S."/>
            <person name="Jogler M."/>
            <person name="Boedeker C."/>
            <person name="Pinto D."/>
            <person name="Vollmers J."/>
            <person name="Rivas-Marin E."/>
            <person name="Kohn T."/>
            <person name="Peeters S.H."/>
            <person name="Heuer A."/>
            <person name="Rast P."/>
            <person name="Oberbeckmann S."/>
            <person name="Bunk B."/>
            <person name="Jeske O."/>
            <person name="Meyerdierks A."/>
            <person name="Storesund J.E."/>
            <person name="Kallscheuer N."/>
            <person name="Luecker S."/>
            <person name="Lage O.M."/>
            <person name="Pohl T."/>
            <person name="Merkel B.J."/>
            <person name="Hornburger P."/>
            <person name="Mueller R.-W."/>
            <person name="Bruemmer F."/>
            <person name="Labrenz M."/>
            <person name="Spormann A.M."/>
            <person name="Op den Camp H."/>
            <person name="Overmann J."/>
            <person name="Amann R."/>
            <person name="Jetten M.S.M."/>
            <person name="Mascher T."/>
            <person name="Medema M.H."/>
            <person name="Devos D.P."/>
            <person name="Kaster A.-K."/>
            <person name="Ovreas L."/>
            <person name="Rohde M."/>
            <person name="Galperin M.Y."/>
            <person name="Jogler C."/>
        </authorList>
    </citation>
    <scope>NUCLEOTIDE SEQUENCE [LARGE SCALE GENOMIC DNA]</scope>
    <source>
        <strain evidence="2 3">ElP</strain>
    </source>
</reference>
<organism evidence="2 3">
    <name type="scientific">Tautonia plasticadhaerens</name>
    <dbReference type="NCBI Taxonomy" id="2527974"/>
    <lineage>
        <taxon>Bacteria</taxon>
        <taxon>Pseudomonadati</taxon>
        <taxon>Planctomycetota</taxon>
        <taxon>Planctomycetia</taxon>
        <taxon>Isosphaerales</taxon>
        <taxon>Isosphaeraceae</taxon>
        <taxon>Tautonia</taxon>
    </lineage>
</organism>
<dbReference type="PANTHER" id="PTHR43737:SF1">
    <property type="entry name" value="DUF1501 DOMAIN-CONTAINING PROTEIN"/>
    <property type="match status" value="1"/>
</dbReference>